<reference evidence="4" key="1">
    <citation type="submission" date="2021-02" db="EMBL/GenBank/DDBJ databases">
        <authorList>
            <person name="Nowell W R."/>
        </authorList>
    </citation>
    <scope>NUCLEOTIDE SEQUENCE</scope>
</reference>
<dbReference type="EMBL" id="CAJOAZ010001472">
    <property type="protein sequence ID" value="CAF3819348.1"/>
    <property type="molecule type" value="Genomic_DNA"/>
</dbReference>
<dbReference type="OrthoDB" id="10006172at2759"/>
<proteinExistence type="inferred from homology"/>
<name>A0A813UJH8_9BILA</name>
<dbReference type="GO" id="GO:0033356">
    <property type="term" value="P:UDP-L-arabinose metabolic process"/>
    <property type="evidence" value="ECO:0007669"/>
    <property type="project" value="TreeGrafter"/>
</dbReference>
<gene>
    <name evidence="4" type="ORF">JYZ213_LOCUS6446</name>
    <name evidence="7" type="ORF">OKA104_LOCUS20859</name>
    <name evidence="6" type="ORF">OXD698_LOCUS19343</name>
    <name evidence="5" type="ORF">VCS650_LOCUS8003</name>
</gene>
<evidence type="ECO:0000313" key="4">
    <source>
        <dbReference type="EMBL" id="CAF0823587.1"/>
    </source>
</evidence>
<dbReference type="AlphaFoldDB" id="A0A813UJH8"/>
<sequence>MLNQGRTATIEILTTKTKCALWKACKALHLPDYLKKLSNSSVLENFTDVNSIPGTTGPGIPTVIRLALSTKYGGVNTSATSSYGAAVAVSRLEAECGWDPGSSNFVHPECIKQFNFTRKSPPFYISDYYHEIDIVIPTIRNLDFLEHWKPFFKHFHLIIIQDGDPNKVLEIPKWVDFELYNRRDIDNILGKHQSWIISSHDASIRNFGFLVSNKTFIYTIDDDCLPARTPTGARIDALLRHIQNLITNSTPYFFNTLYDPYREGSDFVRGYPFSLRQGVPTAISHGIWLNAPDYDAPTQLFKIDERNTHFADMTITVPAGVLYPMCSMNVAFNRKLIGVAFMQGLMGSNMPWGRYDDMFAGWASKVVADHLSLGVKTGAPYIEHRKASNPFVNLKKEYMGFFWQEDIIAFFQQVRFPSSIKTPEGCYLELAKMIRLQLSHLHQYFDRLAQAMEIWVDLWNQAQKGSLRFQPSRQGRPNISTNIYAVFTICRNEKGYLPIWLRYYRRYFPDEDIYILDNDSNDGSTSNLTVNVHRVSSEKYFDHLWLIETVQDMARSLLRRGYKYILFCEVDEMIVPDPIKYPLGLLDYIKQAKAEVTRATGYGLFHYATSEPKLNLSQPIMPQRNFWSKDNMYDKPLLISKEIHWTVGFHGCKENATRHAIDDCLPQVDATPALGGIASNFIRTSTHVIIHNLRGKENSVEIDTNGFEIIKYNGNIHDGFDNDIVMKNCSFTPKRLGASCVIIFNHVSRFRAVPRSTDQFDENRKNPVHFAHVNNDPPGARLKVLQVLGAEAFPNYQCLATSWS</sequence>
<dbReference type="Proteomes" id="UP000663891">
    <property type="component" value="Unassembled WGS sequence"/>
</dbReference>
<evidence type="ECO:0000256" key="1">
    <source>
        <dbReference type="ARBA" id="ARBA00004555"/>
    </source>
</evidence>
<evidence type="ECO:0000313" key="8">
    <source>
        <dbReference type="Proteomes" id="UP000663845"/>
    </source>
</evidence>
<evidence type="ECO:0000313" key="5">
    <source>
        <dbReference type="EMBL" id="CAF0876392.1"/>
    </source>
</evidence>
<dbReference type="InterPro" id="IPR037595">
    <property type="entry name" value="RGP_fam"/>
</dbReference>
<evidence type="ECO:0000256" key="3">
    <source>
        <dbReference type="ARBA" id="ARBA00023034"/>
    </source>
</evidence>
<dbReference type="PANTHER" id="PTHR31682">
    <property type="entry name" value="UDP-ARABINOSE MUTASE"/>
    <property type="match status" value="1"/>
</dbReference>
<evidence type="ECO:0000313" key="6">
    <source>
        <dbReference type="EMBL" id="CAF3819348.1"/>
    </source>
</evidence>
<evidence type="ECO:0000313" key="7">
    <source>
        <dbReference type="EMBL" id="CAF3840330.1"/>
    </source>
</evidence>
<dbReference type="GO" id="GO:0052691">
    <property type="term" value="F:UDP-arabinopyranose mutase activity"/>
    <property type="evidence" value="ECO:0007669"/>
    <property type="project" value="TreeGrafter"/>
</dbReference>
<dbReference type="EMBL" id="CAJOAY010001417">
    <property type="protein sequence ID" value="CAF3840330.1"/>
    <property type="molecule type" value="Genomic_DNA"/>
</dbReference>
<dbReference type="Proteomes" id="UP000663881">
    <property type="component" value="Unassembled WGS sequence"/>
</dbReference>
<accession>A0A813UJH8</accession>
<comment type="caution">
    <text evidence="4">The sequence shown here is derived from an EMBL/GenBank/DDBJ whole genome shotgun (WGS) entry which is preliminary data.</text>
</comment>
<dbReference type="GO" id="GO:0005794">
    <property type="term" value="C:Golgi apparatus"/>
    <property type="evidence" value="ECO:0007669"/>
    <property type="project" value="UniProtKB-SubCell"/>
</dbReference>
<organism evidence="4 8">
    <name type="scientific">Adineta steineri</name>
    <dbReference type="NCBI Taxonomy" id="433720"/>
    <lineage>
        <taxon>Eukaryota</taxon>
        <taxon>Metazoa</taxon>
        <taxon>Spiralia</taxon>
        <taxon>Gnathifera</taxon>
        <taxon>Rotifera</taxon>
        <taxon>Eurotatoria</taxon>
        <taxon>Bdelloidea</taxon>
        <taxon>Adinetida</taxon>
        <taxon>Adinetidae</taxon>
        <taxon>Adineta</taxon>
    </lineage>
</organism>
<dbReference type="EMBL" id="CAJNOG010000040">
    <property type="protein sequence ID" value="CAF0823587.1"/>
    <property type="molecule type" value="Genomic_DNA"/>
</dbReference>
<comment type="similarity">
    <text evidence="2">Belongs to the RGP family.</text>
</comment>
<dbReference type="Pfam" id="PF03214">
    <property type="entry name" value="RGP"/>
    <property type="match status" value="1"/>
</dbReference>
<dbReference type="EMBL" id="CAJNON010000052">
    <property type="protein sequence ID" value="CAF0876392.1"/>
    <property type="molecule type" value="Genomic_DNA"/>
</dbReference>
<comment type="subcellular location">
    <subcellularLocation>
        <location evidence="1">Golgi apparatus</location>
    </subcellularLocation>
</comment>
<evidence type="ECO:0000256" key="2">
    <source>
        <dbReference type="ARBA" id="ARBA00008986"/>
    </source>
</evidence>
<dbReference type="GO" id="GO:0005829">
    <property type="term" value="C:cytosol"/>
    <property type="evidence" value="ECO:0007669"/>
    <property type="project" value="TreeGrafter"/>
</dbReference>
<dbReference type="Proteomes" id="UP000663845">
    <property type="component" value="Unassembled WGS sequence"/>
</dbReference>
<dbReference type="Pfam" id="PF13704">
    <property type="entry name" value="Glyco_tranf_2_4"/>
    <property type="match status" value="1"/>
</dbReference>
<dbReference type="Proteomes" id="UP000663844">
    <property type="component" value="Unassembled WGS sequence"/>
</dbReference>
<protein>
    <submittedName>
        <fullName evidence="4">Uncharacterized protein</fullName>
    </submittedName>
</protein>
<dbReference type="PANTHER" id="PTHR31682:SF5">
    <property type="entry name" value="ALPHA-1,4-GLUCAN-PROTEIN SYNTHASE"/>
    <property type="match status" value="1"/>
</dbReference>
<keyword evidence="3" id="KW-0333">Golgi apparatus</keyword>